<dbReference type="GO" id="GO:0016989">
    <property type="term" value="F:sigma factor antagonist activity"/>
    <property type="evidence" value="ECO:0007669"/>
    <property type="project" value="TreeGrafter"/>
</dbReference>
<feature type="domain" description="Protein FecR C-terminal" evidence="1">
    <location>
        <begin position="77"/>
        <end position="145"/>
    </location>
</feature>
<organism evidence="2 3">
    <name type="scientific">Parapedobacter composti</name>
    <dbReference type="NCBI Taxonomy" id="623281"/>
    <lineage>
        <taxon>Bacteria</taxon>
        <taxon>Pseudomonadati</taxon>
        <taxon>Bacteroidota</taxon>
        <taxon>Sphingobacteriia</taxon>
        <taxon>Sphingobacteriales</taxon>
        <taxon>Sphingobacteriaceae</taxon>
        <taxon>Parapedobacter</taxon>
    </lineage>
</organism>
<dbReference type="Proteomes" id="UP000199577">
    <property type="component" value="Unassembled WGS sequence"/>
</dbReference>
<dbReference type="STRING" id="623281.SAMN05421747_1261"/>
<evidence type="ECO:0000313" key="3">
    <source>
        <dbReference type="Proteomes" id="UP000199577"/>
    </source>
</evidence>
<protein>
    <recommendedName>
        <fullName evidence="1">Protein FecR C-terminal domain-containing protein</fullName>
    </recommendedName>
</protein>
<dbReference type="Pfam" id="PF16344">
    <property type="entry name" value="FecR_C"/>
    <property type="match status" value="1"/>
</dbReference>
<gene>
    <name evidence="2" type="ORF">SAMN05421747_1261</name>
</gene>
<dbReference type="Gene3D" id="3.55.50.30">
    <property type="match status" value="1"/>
</dbReference>
<dbReference type="AlphaFoldDB" id="A0A1I1LYY4"/>
<dbReference type="Gene3D" id="2.60.120.1440">
    <property type="match status" value="1"/>
</dbReference>
<accession>A0A1I1LYY4</accession>
<name>A0A1I1LYY4_9SPHI</name>
<dbReference type="PANTHER" id="PTHR30273:SF2">
    <property type="entry name" value="PROTEIN FECR"/>
    <property type="match status" value="1"/>
</dbReference>
<sequence>MDTDKQQVEVLGTKFNINAYEDETAIETSLIEGSVRVTSSVNNKAVMLSPGQKSVLDGALVVETADIQKQVAWTNGRFIFKEEFLGNVMRQISRWYDIDIVCPPHLERRQLTGIVSRSTPIEALVETIESTSRVKITRNGRRWIVSE</sequence>
<evidence type="ECO:0000259" key="1">
    <source>
        <dbReference type="Pfam" id="PF16344"/>
    </source>
</evidence>
<dbReference type="InterPro" id="IPR032508">
    <property type="entry name" value="FecR_C"/>
</dbReference>
<dbReference type="PANTHER" id="PTHR30273">
    <property type="entry name" value="PERIPLASMIC SIGNAL SENSOR AND SIGMA FACTOR ACTIVATOR FECR-RELATED"/>
    <property type="match status" value="1"/>
</dbReference>
<dbReference type="InterPro" id="IPR012373">
    <property type="entry name" value="Ferrdict_sens_TM"/>
</dbReference>
<dbReference type="OrthoDB" id="1099963at2"/>
<dbReference type="EMBL" id="FOLL01000026">
    <property type="protein sequence ID" value="SFC78321.1"/>
    <property type="molecule type" value="Genomic_DNA"/>
</dbReference>
<evidence type="ECO:0000313" key="2">
    <source>
        <dbReference type="EMBL" id="SFC78321.1"/>
    </source>
</evidence>
<reference evidence="2 3" key="1">
    <citation type="submission" date="2016-10" db="EMBL/GenBank/DDBJ databases">
        <authorList>
            <person name="de Groot N.N."/>
        </authorList>
    </citation>
    <scope>NUCLEOTIDE SEQUENCE [LARGE SCALE GENOMIC DNA]</scope>
    <source>
        <strain evidence="2 3">DSM 22900</strain>
    </source>
</reference>
<keyword evidence="3" id="KW-1185">Reference proteome</keyword>
<proteinExistence type="predicted"/>